<proteinExistence type="inferred from homology"/>
<dbReference type="PANTHER" id="PTHR43697">
    <property type="entry name" value="SERYL-TRNA SYNTHETASE"/>
    <property type="match status" value="1"/>
</dbReference>
<evidence type="ECO:0000256" key="6">
    <source>
        <dbReference type="SAM" id="Coils"/>
    </source>
</evidence>
<keyword evidence="3" id="KW-0648">Protein biosynthesis</keyword>
<gene>
    <name evidence="8" type="ORF">JCM21714_2920</name>
</gene>
<evidence type="ECO:0000256" key="5">
    <source>
        <dbReference type="ARBA" id="ARBA00048823"/>
    </source>
</evidence>
<dbReference type="Gene3D" id="1.10.287.40">
    <property type="entry name" value="Serine-tRNA synthetase, tRNA binding domain"/>
    <property type="match status" value="1"/>
</dbReference>
<dbReference type="AlphaFoldDB" id="W4VKR5"/>
<dbReference type="GO" id="GO:0004828">
    <property type="term" value="F:serine-tRNA ligase activity"/>
    <property type="evidence" value="ECO:0007669"/>
    <property type="project" value="UniProtKB-EC"/>
</dbReference>
<evidence type="ECO:0000313" key="8">
    <source>
        <dbReference type="EMBL" id="GAE93812.1"/>
    </source>
</evidence>
<keyword evidence="9" id="KW-1185">Reference proteome</keyword>
<keyword evidence="2" id="KW-0963">Cytoplasm</keyword>
<dbReference type="Pfam" id="PF02403">
    <property type="entry name" value="Seryl_tRNA_N"/>
    <property type="match status" value="1"/>
</dbReference>
<accession>W4VKR5</accession>
<evidence type="ECO:0000256" key="2">
    <source>
        <dbReference type="ARBA" id="ARBA00022490"/>
    </source>
</evidence>
<evidence type="ECO:0000256" key="3">
    <source>
        <dbReference type="ARBA" id="ARBA00022917"/>
    </source>
</evidence>
<dbReference type="GO" id="GO:0006412">
    <property type="term" value="P:translation"/>
    <property type="evidence" value="ECO:0007669"/>
    <property type="project" value="UniProtKB-KW"/>
</dbReference>
<dbReference type="eggNOG" id="COG0172">
    <property type="taxonomic scope" value="Bacteria"/>
</dbReference>
<comment type="catalytic activity">
    <reaction evidence="5">
        <text>tRNA(Ser) + L-serine + ATP = L-seryl-tRNA(Ser) + AMP + diphosphate + H(+)</text>
        <dbReference type="Rhea" id="RHEA:12292"/>
        <dbReference type="Rhea" id="RHEA-COMP:9669"/>
        <dbReference type="Rhea" id="RHEA-COMP:9703"/>
        <dbReference type="ChEBI" id="CHEBI:15378"/>
        <dbReference type="ChEBI" id="CHEBI:30616"/>
        <dbReference type="ChEBI" id="CHEBI:33019"/>
        <dbReference type="ChEBI" id="CHEBI:33384"/>
        <dbReference type="ChEBI" id="CHEBI:78442"/>
        <dbReference type="ChEBI" id="CHEBI:78533"/>
        <dbReference type="ChEBI" id="CHEBI:456215"/>
        <dbReference type="EC" id="6.1.1.11"/>
    </reaction>
</comment>
<evidence type="ECO:0000259" key="7">
    <source>
        <dbReference type="Pfam" id="PF02403"/>
    </source>
</evidence>
<dbReference type="Proteomes" id="UP000019102">
    <property type="component" value="Unassembled WGS sequence"/>
</dbReference>
<keyword evidence="6" id="KW-0175">Coiled coil</keyword>
<keyword evidence="8" id="KW-0436">Ligase</keyword>
<comment type="similarity">
    <text evidence="1">Belongs to the class-II aminoacyl-tRNA synthetase family. Type-1 seryl-tRNA synthetase subfamily.</text>
</comment>
<name>W4VKR5_9BACI</name>
<evidence type="ECO:0000256" key="4">
    <source>
        <dbReference type="ARBA" id="ARBA00047929"/>
    </source>
</evidence>
<comment type="catalytic activity">
    <reaction evidence="4">
        <text>tRNA(Sec) + L-serine + ATP = L-seryl-tRNA(Sec) + AMP + diphosphate + H(+)</text>
        <dbReference type="Rhea" id="RHEA:42580"/>
        <dbReference type="Rhea" id="RHEA-COMP:9742"/>
        <dbReference type="Rhea" id="RHEA-COMP:10128"/>
        <dbReference type="ChEBI" id="CHEBI:15378"/>
        <dbReference type="ChEBI" id="CHEBI:30616"/>
        <dbReference type="ChEBI" id="CHEBI:33019"/>
        <dbReference type="ChEBI" id="CHEBI:33384"/>
        <dbReference type="ChEBI" id="CHEBI:78442"/>
        <dbReference type="ChEBI" id="CHEBI:78533"/>
        <dbReference type="ChEBI" id="CHEBI:456215"/>
        <dbReference type="EC" id="6.1.1.11"/>
    </reaction>
</comment>
<feature type="domain" description="Serine-tRNA synthetase type1 N-terminal" evidence="7">
    <location>
        <begin position="2"/>
        <end position="54"/>
    </location>
</feature>
<dbReference type="STRING" id="1298598.JCM21714_2920"/>
<dbReference type="InterPro" id="IPR042103">
    <property type="entry name" value="SerRS_1_N_sf"/>
</dbReference>
<comment type="caution">
    <text evidence="8">The sequence shown here is derived from an EMBL/GenBank/DDBJ whole genome shotgun (WGS) entry which is preliminary data.</text>
</comment>
<dbReference type="InterPro" id="IPR010978">
    <property type="entry name" value="tRNA-bd_arm"/>
</dbReference>
<evidence type="ECO:0000256" key="1">
    <source>
        <dbReference type="ARBA" id="ARBA00010728"/>
    </source>
</evidence>
<keyword evidence="8" id="KW-0030">Aminoacyl-tRNA synthetase</keyword>
<dbReference type="InterPro" id="IPR015866">
    <property type="entry name" value="Ser-tRNA-synth_1_N"/>
</dbReference>
<feature type="coiled-coil region" evidence="6">
    <location>
        <begin position="5"/>
        <end position="49"/>
    </location>
</feature>
<dbReference type="PANTHER" id="PTHR43697:SF1">
    <property type="entry name" value="SERINE--TRNA LIGASE"/>
    <property type="match status" value="1"/>
</dbReference>
<dbReference type="GO" id="GO:0000166">
    <property type="term" value="F:nucleotide binding"/>
    <property type="evidence" value="ECO:0007669"/>
    <property type="project" value="InterPro"/>
</dbReference>
<sequence>MSKQISQLKKEKKNADDMIVEMREVGDRIKTIDQELKQVEEELEILMLSIPNIPHESTPIGGETEDDNMEVRNWGERYQPFHLRKKHIGTWGGQN</sequence>
<organism evidence="8 9">
    <name type="scientific">Gracilibacillus boraciitolerans JCM 21714</name>
    <dbReference type="NCBI Taxonomy" id="1298598"/>
    <lineage>
        <taxon>Bacteria</taxon>
        <taxon>Bacillati</taxon>
        <taxon>Bacillota</taxon>
        <taxon>Bacilli</taxon>
        <taxon>Bacillales</taxon>
        <taxon>Bacillaceae</taxon>
        <taxon>Gracilibacillus</taxon>
    </lineage>
</organism>
<dbReference type="EMBL" id="BAVS01000016">
    <property type="protein sequence ID" value="GAE93812.1"/>
    <property type="molecule type" value="Genomic_DNA"/>
</dbReference>
<reference evidence="8 9" key="1">
    <citation type="journal article" date="2014" name="Genome Announc.">
        <title>Draft Genome Sequence of the Boron-Tolerant and Moderately Halotolerant Bacterium Gracilibacillus boraciitolerans JCM 21714T.</title>
        <authorList>
            <person name="Ahmed I."/>
            <person name="Oshima K."/>
            <person name="Suda W."/>
            <person name="Kitamura K."/>
            <person name="Iida T."/>
            <person name="Ohmori Y."/>
            <person name="Fujiwara T."/>
            <person name="Hattori M."/>
            <person name="Ohkuma M."/>
        </authorList>
    </citation>
    <scope>NUCLEOTIDE SEQUENCE [LARGE SCALE GENOMIC DNA]</scope>
    <source>
        <strain evidence="8 9">JCM 21714</strain>
    </source>
</reference>
<evidence type="ECO:0000313" key="9">
    <source>
        <dbReference type="Proteomes" id="UP000019102"/>
    </source>
</evidence>
<dbReference type="SUPFAM" id="SSF46589">
    <property type="entry name" value="tRNA-binding arm"/>
    <property type="match status" value="1"/>
</dbReference>
<protein>
    <submittedName>
        <fullName evidence="8">Seryl-tRNA synthetase</fullName>
    </submittedName>
</protein>